<proteinExistence type="predicted"/>
<organism evidence="1 2">
    <name type="scientific">Paracoccus aurantius</name>
    <dbReference type="NCBI Taxonomy" id="3073814"/>
    <lineage>
        <taxon>Bacteria</taxon>
        <taxon>Pseudomonadati</taxon>
        <taxon>Pseudomonadota</taxon>
        <taxon>Alphaproteobacteria</taxon>
        <taxon>Rhodobacterales</taxon>
        <taxon>Paracoccaceae</taxon>
        <taxon>Paracoccus</taxon>
    </lineage>
</organism>
<dbReference type="RefSeq" id="WP_311162366.1">
    <property type="nucleotide sequence ID" value="NZ_JAVQLW010000004.1"/>
</dbReference>
<keyword evidence="2" id="KW-1185">Reference proteome</keyword>
<gene>
    <name evidence="1" type="ORF">RGQ15_19065</name>
</gene>
<sequence length="176" mass="19091">MTLTAVIALPVWRAQGQDPAQREAPAENPFAALNRLAGEAMPDFGASEHAEASEQDFLRLSPQSDSQDLPKALTENVPYSTCEKAEGFETEAFQASTVEAAARRMIYAYVRQQHVLDTRDCTCAGKAAPVGLVEEAVQNVEATEGKDWNRIAIGNDYAAKARQLRDQVEAMCGGAF</sequence>
<protein>
    <submittedName>
        <fullName evidence="1">Uncharacterized protein</fullName>
    </submittedName>
</protein>
<name>A0ABU2HYQ9_9RHOB</name>
<dbReference type="EMBL" id="JAVQLW010000004">
    <property type="protein sequence ID" value="MDS9469670.1"/>
    <property type="molecule type" value="Genomic_DNA"/>
</dbReference>
<accession>A0ABU2HYQ9</accession>
<evidence type="ECO:0000313" key="1">
    <source>
        <dbReference type="EMBL" id="MDS9469670.1"/>
    </source>
</evidence>
<dbReference type="Proteomes" id="UP001269144">
    <property type="component" value="Unassembled WGS sequence"/>
</dbReference>
<comment type="caution">
    <text evidence="1">The sequence shown here is derived from an EMBL/GenBank/DDBJ whole genome shotgun (WGS) entry which is preliminary data.</text>
</comment>
<reference evidence="2" key="1">
    <citation type="submission" date="2023-07" db="EMBL/GenBank/DDBJ databases">
        <title>Paracoccus sp. MBLB3053 whole genome sequence.</title>
        <authorList>
            <person name="Hwang C.Y."/>
            <person name="Cho E.-S."/>
            <person name="Seo M.-J."/>
        </authorList>
    </citation>
    <scope>NUCLEOTIDE SEQUENCE [LARGE SCALE GENOMIC DNA]</scope>
    <source>
        <strain evidence="2">MBLB3053</strain>
    </source>
</reference>
<evidence type="ECO:0000313" key="2">
    <source>
        <dbReference type="Proteomes" id="UP001269144"/>
    </source>
</evidence>